<keyword evidence="7" id="KW-1185">Reference proteome</keyword>
<dbReference type="Pfam" id="PF04191">
    <property type="entry name" value="PEMT"/>
    <property type="match status" value="1"/>
</dbReference>
<feature type="transmembrane region" description="Helical" evidence="5">
    <location>
        <begin position="156"/>
        <end position="173"/>
    </location>
</feature>
<dbReference type="EMBL" id="JAGIOA010000001">
    <property type="protein sequence ID" value="MBP2378960.1"/>
    <property type="molecule type" value="Genomic_DNA"/>
</dbReference>
<feature type="transmembrane region" description="Helical" evidence="5">
    <location>
        <begin position="101"/>
        <end position="126"/>
    </location>
</feature>
<accession>A0ABS4WRX1</accession>
<feature type="transmembrane region" description="Helical" evidence="5">
    <location>
        <begin position="16"/>
        <end position="34"/>
    </location>
</feature>
<evidence type="ECO:0000256" key="1">
    <source>
        <dbReference type="ARBA" id="ARBA00004127"/>
    </source>
</evidence>
<organism evidence="6 7">
    <name type="scientific">Microbacterium phyllosphaerae</name>
    <dbReference type="NCBI Taxonomy" id="124798"/>
    <lineage>
        <taxon>Bacteria</taxon>
        <taxon>Bacillati</taxon>
        <taxon>Actinomycetota</taxon>
        <taxon>Actinomycetes</taxon>
        <taxon>Micrococcales</taxon>
        <taxon>Microbacteriaceae</taxon>
        <taxon>Microbacterium</taxon>
    </lineage>
</organism>
<comment type="caution">
    <text evidence="6">The sequence shown here is derived from an EMBL/GenBank/DDBJ whole genome shotgun (WGS) entry which is preliminary data.</text>
</comment>
<proteinExistence type="predicted"/>
<evidence type="ECO:0000313" key="6">
    <source>
        <dbReference type="EMBL" id="MBP2378960.1"/>
    </source>
</evidence>
<dbReference type="RefSeq" id="WP_210098105.1">
    <property type="nucleotide sequence ID" value="NZ_BAAAIO010000003.1"/>
</dbReference>
<sequence>MLVVAGIRITPVTARVYFGIQTLAGALWWIAVPLSDVVRRATLGDLPVATVAMFDVPLFVVASALAAAGVRWALWVAAPWTALVAAGMCVYATVTSLAGWGALLMVVAAGASIVAAIIVLCGRVPVEWMVTGPLAFRSADRVGTGRLLARTGMQTLFFWGTFLVAIPVVVSIVEARWMLRVELPLAVRISGGILLVCATALGIWSAVSMSVKGEGTPLPSQMAHRLVVTGPYRYVRNPMAVAGIAQGVAVGLLLGSWMVVAYSLFGSVLWNTVVRPLEEADLHARFGSDFVAYRRRVACWVPVRPAASRAL</sequence>
<dbReference type="PANTHER" id="PTHR12714:SF24">
    <property type="entry name" value="SLR1182 PROTEIN"/>
    <property type="match status" value="1"/>
</dbReference>
<dbReference type="InterPro" id="IPR007318">
    <property type="entry name" value="Phopholipid_MeTrfase"/>
</dbReference>
<keyword evidence="3 5" id="KW-1133">Transmembrane helix</keyword>
<evidence type="ECO:0000256" key="4">
    <source>
        <dbReference type="ARBA" id="ARBA00023136"/>
    </source>
</evidence>
<reference evidence="6 7" key="1">
    <citation type="submission" date="2021-03" db="EMBL/GenBank/DDBJ databases">
        <title>Sequencing the genomes of 1000 actinobacteria strains.</title>
        <authorList>
            <person name="Klenk H.-P."/>
        </authorList>
    </citation>
    <scope>NUCLEOTIDE SEQUENCE [LARGE SCALE GENOMIC DNA]</scope>
    <source>
        <strain evidence="6 7">DSM 13468</strain>
    </source>
</reference>
<feature type="transmembrane region" description="Helical" evidence="5">
    <location>
        <begin position="72"/>
        <end position="94"/>
    </location>
</feature>
<evidence type="ECO:0000256" key="2">
    <source>
        <dbReference type="ARBA" id="ARBA00022692"/>
    </source>
</evidence>
<protein>
    <submittedName>
        <fullName evidence="6">Protein-S-isoprenylcysteine O-methyltransferase Ste14</fullName>
    </submittedName>
</protein>
<evidence type="ECO:0000313" key="7">
    <source>
        <dbReference type="Proteomes" id="UP000703720"/>
    </source>
</evidence>
<name>A0ABS4WRX1_9MICO</name>
<feature type="transmembrane region" description="Helical" evidence="5">
    <location>
        <begin position="46"/>
        <end position="66"/>
    </location>
</feature>
<feature type="transmembrane region" description="Helical" evidence="5">
    <location>
        <begin position="185"/>
        <end position="207"/>
    </location>
</feature>
<dbReference type="PANTHER" id="PTHR12714">
    <property type="entry name" value="PROTEIN-S ISOPRENYLCYSTEINE O-METHYLTRANSFERASE"/>
    <property type="match status" value="1"/>
</dbReference>
<feature type="transmembrane region" description="Helical" evidence="5">
    <location>
        <begin position="240"/>
        <end position="265"/>
    </location>
</feature>
<evidence type="ECO:0000256" key="5">
    <source>
        <dbReference type="SAM" id="Phobius"/>
    </source>
</evidence>
<evidence type="ECO:0000256" key="3">
    <source>
        <dbReference type="ARBA" id="ARBA00022989"/>
    </source>
</evidence>
<gene>
    <name evidence="6" type="ORF">JOF42_002455</name>
</gene>
<comment type="subcellular location">
    <subcellularLocation>
        <location evidence="1">Endomembrane system</location>
        <topology evidence="1">Multi-pass membrane protein</topology>
    </subcellularLocation>
</comment>
<dbReference type="Gene3D" id="1.20.120.1630">
    <property type="match status" value="1"/>
</dbReference>
<keyword evidence="2 5" id="KW-0812">Transmembrane</keyword>
<dbReference type="Proteomes" id="UP000703720">
    <property type="component" value="Unassembled WGS sequence"/>
</dbReference>
<keyword evidence="4 5" id="KW-0472">Membrane</keyword>